<reference evidence="2" key="1">
    <citation type="journal article" date="2019" name="Int. J. Syst. Evol. Microbiol.">
        <title>The Global Catalogue of Microorganisms (GCM) 10K type strain sequencing project: providing services to taxonomists for standard genome sequencing and annotation.</title>
        <authorList>
            <consortium name="The Broad Institute Genomics Platform"/>
            <consortium name="The Broad Institute Genome Sequencing Center for Infectious Disease"/>
            <person name="Wu L."/>
            <person name="Ma J."/>
        </authorList>
    </citation>
    <scope>NUCLEOTIDE SEQUENCE [LARGE SCALE GENOMIC DNA]</scope>
    <source>
        <strain evidence="2">KACC 12508</strain>
    </source>
</reference>
<proteinExistence type="predicted"/>
<evidence type="ECO:0000313" key="2">
    <source>
        <dbReference type="Proteomes" id="UP001596542"/>
    </source>
</evidence>
<evidence type="ECO:0000313" key="1">
    <source>
        <dbReference type="EMBL" id="MFC7288135.1"/>
    </source>
</evidence>
<dbReference type="Proteomes" id="UP001596542">
    <property type="component" value="Unassembled WGS sequence"/>
</dbReference>
<comment type="caution">
    <text evidence="1">The sequence shown here is derived from an EMBL/GenBank/DDBJ whole genome shotgun (WGS) entry which is preliminary data.</text>
</comment>
<dbReference type="RefSeq" id="WP_382271500.1">
    <property type="nucleotide sequence ID" value="NZ_JBHTBU010000001.1"/>
</dbReference>
<dbReference type="EMBL" id="JBHTBU010000001">
    <property type="protein sequence ID" value="MFC7288135.1"/>
    <property type="molecule type" value="Genomic_DNA"/>
</dbReference>
<gene>
    <name evidence="1" type="ORF">ACFQPC_08825</name>
</gene>
<protein>
    <submittedName>
        <fullName evidence="1">Uncharacterized protein</fullName>
    </submittedName>
</protein>
<organism evidence="1 2">
    <name type="scientific">Herminiimonas glaciei</name>
    <dbReference type="NCBI Taxonomy" id="523788"/>
    <lineage>
        <taxon>Bacteria</taxon>
        <taxon>Pseudomonadati</taxon>
        <taxon>Pseudomonadota</taxon>
        <taxon>Betaproteobacteria</taxon>
        <taxon>Burkholderiales</taxon>
        <taxon>Oxalobacteraceae</taxon>
        <taxon>Herminiimonas</taxon>
    </lineage>
</organism>
<sequence length="117" mass="12826">MENAVYNKALAALKTQFGMPRPLGGQNGARFLRNGTITIYHTELAPGNLAEIAFNVQPISSSYGISPANLNSFLEELRQLTGRPTEVNKLQNWPRIGLATEEDVTLVMDKLAAVLKK</sequence>
<keyword evidence="2" id="KW-1185">Reference proteome</keyword>
<name>A0ABW2IAQ0_9BURK</name>
<accession>A0ABW2IAQ0</accession>